<organism evidence="7 8">
    <name type="scientific">Dendrobium thyrsiflorum</name>
    <name type="common">Pinecone-like raceme dendrobium</name>
    <name type="synonym">Orchid</name>
    <dbReference type="NCBI Taxonomy" id="117978"/>
    <lineage>
        <taxon>Eukaryota</taxon>
        <taxon>Viridiplantae</taxon>
        <taxon>Streptophyta</taxon>
        <taxon>Embryophyta</taxon>
        <taxon>Tracheophyta</taxon>
        <taxon>Spermatophyta</taxon>
        <taxon>Magnoliopsida</taxon>
        <taxon>Liliopsida</taxon>
        <taxon>Asparagales</taxon>
        <taxon>Orchidaceae</taxon>
        <taxon>Epidendroideae</taxon>
        <taxon>Malaxideae</taxon>
        <taxon>Dendrobiinae</taxon>
        <taxon>Dendrobium</taxon>
    </lineage>
</organism>
<dbReference type="SMART" id="SM00449">
    <property type="entry name" value="SPRY"/>
    <property type="match status" value="1"/>
</dbReference>
<feature type="domain" description="B30.2/SPRY" evidence="6">
    <location>
        <begin position="76"/>
        <end position="269"/>
    </location>
</feature>
<reference evidence="7 8" key="1">
    <citation type="journal article" date="2024" name="Plant Biotechnol. J.">
        <title>Dendrobium thyrsiflorum genome and its molecular insights into genes involved in important horticultural traits.</title>
        <authorList>
            <person name="Chen B."/>
            <person name="Wang J.Y."/>
            <person name="Zheng P.J."/>
            <person name="Li K.L."/>
            <person name="Liang Y.M."/>
            <person name="Chen X.F."/>
            <person name="Zhang C."/>
            <person name="Zhao X."/>
            <person name="He X."/>
            <person name="Zhang G.Q."/>
            <person name="Liu Z.J."/>
            <person name="Xu Q."/>
        </authorList>
    </citation>
    <scope>NUCLEOTIDE SEQUENCE [LARGE SCALE GENOMIC DNA]</scope>
    <source>
        <strain evidence="7">GZMU011</strain>
    </source>
</reference>
<gene>
    <name evidence="7" type="ORF">M5K25_012065</name>
</gene>
<evidence type="ECO:0000259" key="6">
    <source>
        <dbReference type="PROSITE" id="PS50188"/>
    </source>
</evidence>
<protein>
    <recommendedName>
        <fullName evidence="9">E3 ubiquitin-protein ligase RKP</fullName>
    </recommendedName>
</protein>
<dbReference type="PROSITE" id="PS50188">
    <property type="entry name" value="B302_SPRY"/>
    <property type="match status" value="1"/>
</dbReference>
<dbReference type="FunFam" id="2.60.120.920:FF:000053">
    <property type="entry name" value="E3 ubiquitin-protein ligase RKP"/>
    <property type="match status" value="1"/>
</dbReference>
<evidence type="ECO:0000313" key="8">
    <source>
        <dbReference type="Proteomes" id="UP001552299"/>
    </source>
</evidence>
<dbReference type="Proteomes" id="UP001552299">
    <property type="component" value="Unassembled WGS sequence"/>
</dbReference>
<evidence type="ECO:0008006" key="9">
    <source>
        <dbReference type="Google" id="ProtNLM"/>
    </source>
</evidence>
<sequence>MVEEGKTSNGLSSGLASILFDGNQKEVPQRTHLVSYFDDLGNQSVERTIEYILDLPHKSIRPTSGLVDVGFIRTLLSKRLVGLGVGRNMDFIYRDGIFVFDCGFGSNTVAIDRASICGEIRNIRKPLLIESLAVFSSARANACVWKGKWMYEVTLETSGVQQLGWATVSCPFTDRKGVGDAEDSYAFDGRRVTKWNKYSKAYGQSWVVGDVIGCCIDLNKDMISFHRNGAPLGVAFNGIRKMGPGVGYYPAFSLSEGESCELNFGSRPFKYPVDGFHPIQAPPSSGTAALYLLQCLSRLLEVQRMDKSNSAYFEKLRRLKRFAPLEELYFPISHGICEELFAMIHLNHGCSEYISWAALLPFMLEVFGSQGPHDYACLDQIIGLFFEFHGHVPLFQHLIMALSFSCKTAQLVLVDCPYSGPYPYLALACHMLKREDMMTLWWQSPDFESSLEGFLSIKSPNKQDLHLLIPSVWWPGSSDDIGSESSMILTTTALSGAVSKIEEMHRELCCMIMRFIPPTTSQLPGSVFRTFLQNLILKVRGSEHKMSPSDASSNSTLVSLYTVILYFLSEGFSMDDIYDDLMGSTANAEVGGGFLHKGGKRNFPVGLFLNADTHRGWISRVGGSTNHLLKSHPVDDEEKVIWWDEGCMDDDDTRITHSTRQKPCCCSSSEVDIFRGSKDNAKCLGRSSKGPCTSISERSVTAECAAGSLTDAIVDKPSSSDRPESDFGYQTLQHIGSELVVNTSSLDVLREEELLDIMLFLYHLGVAPKFRQAFYYMSHQSHSIALLDDTDKQIREKSCIEQLKRLKEARKSYHEELIDCVRQCTWHRISLFSRWKQRGMYATCMWVVEMLLVLSNTGSIFLYIPEFYLESLVDCFHALRKSDPPYVSSAIFIKQGLASFVTFVVKHFNDPRILSADVKDLLLQSISVLVQCNDYMLAFESNKEAVTSMPRALLVAFDSRSWIPVTNILLRLCKGSGFGSSKHAESSSVLFQESLRAVGVCDEGLFFQFLNRLFNTLSWTMTEFSVSIREMQESYQIGDLQQRKCAVVFELSCNLARVLEFYTREIPQAFIQGPDMNLRRLTELIIFILNYMISVADTEFFDNSLRRPGQYNEKTNRSMIMAPLVGIILNLMDASAESNHGETIDIIGVFASMDCPLTVHCGFQYLLSYNWGNVLRGEGSLSKLAQLEELSNYLRSRRVTLEGSVEMATKADENEDDSCCCICYAADSDAQFEPCRHFSCLGCITRHLLNSQRCFFCNATVTKVVKKADHISGGD</sequence>
<dbReference type="InterPro" id="IPR003877">
    <property type="entry name" value="SPRY_dom"/>
</dbReference>
<name>A0ABD0UWI5_DENTH</name>
<dbReference type="InterPro" id="IPR013320">
    <property type="entry name" value="ConA-like_dom_sf"/>
</dbReference>
<evidence type="ECO:0000256" key="3">
    <source>
        <dbReference type="ARBA" id="ARBA00022833"/>
    </source>
</evidence>
<dbReference type="SUPFAM" id="SSF57850">
    <property type="entry name" value="RING/U-box"/>
    <property type="match status" value="1"/>
</dbReference>
<keyword evidence="1" id="KW-0479">Metal-binding</keyword>
<feature type="domain" description="RING-type" evidence="5">
    <location>
        <begin position="1220"/>
        <end position="1258"/>
    </location>
</feature>
<keyword evidence="8" id="KW-1185">Reference proteome</keyword>
<dbReference type="GO" id="GO:0008270">
    <property type="term" value="F:zinc ion binding"/>
    <property type="evidence" value="ECO:0007669"/>
    <property type="project" value="UniProtKB-KW"/>
</dbReference>
<dbReference type="SUPFAM" id="SSF49899">
    <property type="entry name" value="Concanavalin A-like lectins/glucanases"/>
    <property type="match status" value="1"/>
</dbReference>
<evidence type="ECO:0000259" key="5">
    <source>
        <dbReference type="PROSITE" id="PS50089"/>
    </source>
</evidence>
<dbReference type="InterPro" id="IPR043136">
    <property type="entry name" value="B30.2/SPRY_sf"/>
</dbReference>
<dbReference type="Pfam" id="PF13920">
    <property type="entry name" value="zf-C3HC4_3"/>
    <property type="match status" value="1"/>
</dbReference>
<keyword evidence="2 4" id="KW-0863">Zinc-finger</keyword>
<dbReference type="InterPro" id="IPR013083">
    <property type="entry name" value="Znf_RING/FYVE/PHD"/>
</dbReference>
<keyword evidence="3" id="KW-0862">Zinc</keyword>
<dbReference type="InterPro" id="IPR045737">
    <property type="entry name" value="RKP_N"/>
</dbReference>
<dbReference type="EMBL" id="JANQDX010000010">
    <property type="protein sequence ID" value="KAL0917025.1"/>
    <property type="molecule type" value="Genomic_DNA"/>
</dbReference>
<proteinExistence type="predicted"/>
<dbReference type="Gene3D" id="3.30.40.10">
    <property type="entry name" value="Zinc/RING finger domain, C3HC4 (zinc finger)"/>
    <property type="match status" value="1"/>
</dbReference>
<evidence type="ECO:0000256" key="2">
    <source>
        <dbReference type="ARBA" id="ARBA00022771"/>
    </source>
</evidence>
<dbReference type="InterPro" id="IPR045129">
    <property type="entry name" value="RNF123/RKP/RSPRY1"/>
</dbReference>
<dbReference type="InterPro" id="IPR001841">
    <property type="entry name" value="Znf_RING"/>
</dbReference>
<dbReference type="PROSITE" id="PS50089">
    <property type="entry name" value="ZF_RING_2"/>
    <property type="match status" value="1"/>
</dbReference>
<dbReference type="PANTHER" id="PTHR13363:SF5">
    <property type="entry name" value="E3 UBIQUITIN-PROTEIN LIGASE RNF123"/>
    <property type="match status" value="1"/>
</dbReference>
<dbReference type="Pfam" id="PF25576">
    <property type="entry name" value="TPR_RNF123"/>
    <property type="match status" value="1"/>
</dbReference>
<dbReference type="InterPro" id="IPR001870">
    <property type="entry name" value="B30.2/SPRY"/>
</dbReference>
<dbReference type="AlphaFoldDB" id="A0ABD0UWI5"/>
<dbReference type="PANTHER" id="PTHR13363">
    <property type="entry name" value="RING FINGER AND SRY DOMAIN-CONTAINING"/>
    <property type="match status" value="1"/>
</dbReference>
<dbReference type="CDD" id="cd16541">
    <property type="entry name" value="RING-HC_RNF123"/>
    <property type="match status" value="1"/>
</dbReference>
<dbReference type="InterPro" id="IPR057987">
    <property type="entry name" value="TPR_RNF123/RKP"/>
</dbReference>
<evidence type="ECO:0000256" key="1">
    <source>
        <dbReference type="ARBA" id="ARBA00022723"/>
    </source>
</evidence>
<evidence type="ECO:0000256" key="4">
    <source>
        <dbReference type="PROSITE-ProRule" id="PRU00175"/>
    </source>
</evidence>
<dbReference type="Gene3D" id="2.60.120.920">
    <property type="match status" value="1"/>
</dbReference>
<dbReference type="Pfam" id="PF00622">
    <property type="entry name" value="SPRY"/>
    <property type="match status" value="1"/>
</dbReference>
<comment type="caution">
    <text evidence="7">The sequence shown here is derived from an EMBL/GenBank/DDBJ whole genome shotgun (WGS) entry which is preliminary data.</text>
</comment>
<accession>A0ABD0UWI5</accession>
<evidence type="ECO:0000313" key="7">
    <source>
        <dbReference type="EMBL" id="KAL0917025.1"/>
    </source>
</evidence>
<dbReference type="Pfam" id="PF19322">
    <property type="entry name" value="RKP_N"/>
    <property type="match status" value="1"/>
</dbReference>